<accession>A0ABV3QYV3</accession>
<evidence type="ECO:0000313" key="3">
    <source>
        <dbReference type="Proteomes" id="UP001556196"/>
    </source>
</evidence>
<dbReference type="InterPro" id="IPR029060">
    <property type="entry name" value="PIN-like_dom_sf"/>
</dbReference>
<dbReference type="InterPro" id="IPR002716">
    <property type="entry name" value="PIN_dom"/>
</dbReference>
<name>A0ABV3QYV3_9HYPH</name>
<evidence type="ECO:0000313" key="2">
    <source>
        <dbReference type="EMBL" id="MEW9806123.1"/>
    </source>
</evidence>
<dbReference type="Gene3D" id="3.40.50.1010">
    <property type="entry name" value="5'-nuclease"/>
    <property type="match status" value="1"/>
</dbReference>
<comment type="caution">
    <text evidence="2">The sequence shown here is derived from an EMBL/GenBank/DDBJ whole genome shotgun (WGS) entry which is preliminary data.</text>
</comment>
<keyword evidence="3" id="KW-1185">Reference proteome</keyword>
<proteinExistence type="predicted"/>
<dbReference type="RefSeq" id="WP_367723196.1">
    <property type="nucleotide sequence ID" value="NZ_JBFOCH010000008.1"/>
</dbReference>
<feature type="domain" description="PIN" evidence="1">
    <location>
        <begin position="4"/>
        <end position="121"/>
    </location>
</feature>
<evidence type="ECO:0000259" key="1">
    <source>
        <dbReference type="Pfam" id="PF01850"/>
    </source>
</evidence>
<dbReference type="EMBL" id="JBFOCI010000002">
    <property type="protein sequence ID" value="MEW9806123.1"/>
    <property type="molecule type" value="Genomic_DNA"/>
</dbReference>
<dbReference type="Proteomes" id="UP001556196">
    <property type="component" value="Unassembled WGS sequence"/>
</dbReference>
<sequence length="130" mass="13995">MIGVDTNVLVRLFTADDAEQHGKALDFFRERSANSPAFVSAVTIAETIRVLRLTYGFSHDEILGVLLTLLETDDFVLDGGEALRAARDADKSALLADFLVALLGRQAGCSHSVTFDQKAAKAVPSMELLA</sequence>
<protein>
    <submittedName>
        <fullName evidence="2">PIN domain-containing protein</fullName>
    </submittedName>
</protein>
<dbReference type="SUPFAM" id="SSF88723">
    <property type="entry name" value="PIN domain-like"/>
    <property type="match status" value="1"/>
</dbReference>
<dbReference type="Pfam" id="PF01850">
    <property type="entry name" value="PIN"/>
    <property type="match status" value="1"/>
</dbReference>
<organism evidence="2 3">
    <name type="scientific">Mesorhizobium marinum</name>
    <dbReference type="NCBI Taxonomy" id="3228790"/>
    <lineage>
        <taxon>Bacteria</taxon>
        <taxon>Pseudomonadati</taxon>
        <taxon>Pseudomonadota</taxon>
        <taxon>Alphaproteobacteria</taxon>
        <taxon>Hyphomicrobiales</taxon>
        <taxon>Phyllobacteriaceae</taxon>
        <taxon>Mesorhizobium</taxon>
    </lineage>
</organism>
<gene>
    <name evidence="2" type="ORF">ABUE31_09025</name>
</gene>
<reference evidence="2 3" key="1">
    <citation type="submission" date="2024-06" db="EMBL/GenBank/DDBJ databases">
        <authorList>
            <person name="Tuo L."/>
        </authorList>
    </citation>
    <scope>NUCLEOTIDE SEQUENCE [LARGE SCALE GENOMIC DNA]</scope>
    <source>
        <strain evidence="2 3">ZMM04-5</strain>
    </source>
</reference>